<dbReference type="GO" id="GO:0006974">
    <property type="term" value="P:DNA damage response"/>
    <property type="evidence" value="ECO:0007669"/>
    <property type="project" value="TreeGrafter"/>
</dbReference>
<dbReference type="AlphaFoldDB" id="A0A8H4U2U6"/>
<evidence type="ECO:0000259" key="15">
    <source>
        <dbReference type="PROSITE" id="PS50011"/>
    </source>
</evidence>
<gene>
    <name evidence="16" type="ORF">FSARC_3955</name>
</gene>
<sequence>MKLFKQESQRRIHSEIEVLRHLDGGTSIIKLIDAVQGEEGNNIGLVLEYVNNTDFRSLYPRFNDLDVRYYTRELLKALDFAHSQGVMHRDLRPHNVVIDHDRRKLRLIGWSSAKFYHPGEDYDTCVGVFKAPELLLSYGKYDYSLDMWNFGSMLASMVFRKEPFFHGTSILGQLVKMCQVLGTDRFYCFASQWNIDLDQEYTEELGSRPSRPWATFVNADNQRLVTDEALDLIDQLLRFDPGERLTAAEAIEHTYYEVLE</sequence>
<evidence type="ECO:0000313" key="16">
    <source>
        <dbReference type="EMBL" id="KAF4968669.1"/>
    </source>
</evidence>
<keyword evidence="7" id="KW-0808">Transferase</keyword>
<evidence type="ECO:0000256" key="14">
    <source>
        <dbReference type="ARBA" id="ARBA00048679"/>
    </source>
</evidence>
<keyword evidence="9" id="KW-0418">Kinase</keyword>
<evidence type="ECO:0000256" key="12">
    <source>
        <dbReference type="ARBA" id="ARBA00033194"/>
    </source>
</evidence>
<evidence type="ECO:0000256" key="1">
    <source>
        <dbReference type="ARBA" id="ARBA00003747"/>
    </source>
</evidence>
<dbReference type="OrthoDB" id="10254671at2759"/>
<evidence type="ECO:0000256" key="5">
    <source>
        <dbReference type="ARBA" id="ARBA00019973"/>
    </source>
</evidence>
<accession>A0A8H4U2U6</accession>
<dbReference type="GO" id="GO:0005829">
    <property type="term" value="C:cytosol"/>
    <property type="evidence" value="ECO:0007669"/>
    <property type="project" value="TreeGrafter"/>
</dbReference>
<evidence type="ECO:0000256" key="11">
    <source>
        <dbReference type="ARBA" id="ARBA00030980"/>
    </source>
</evidence>
<dbReference type="GO" id="GO:0005956">
    <property type="term" value="C:protein kinase CK2 complex"/>
    <property type="evidence" value="ECO:0007669"/>
    <property type="project" value="TreeGrafter"/>
</dbReference>
<evidence type="ECO:0000313" key="17">
    <source>
        <dbReference type="Proteomes" id="UP000622797"/>
    </source>
</evidence>
<dbReference type="Pfam" id="PF00069">
    <property type="entry name" value="Pkinase"/>
    <property type="match status" value="1"/>
</dbReference>
<dbReference type="InterPro" id="IPR000719">
    <property type="entry name" value="Prot_kinase_dom"/>
</dbReference>
<dbReference type="PANTHER" id="PTHR24054:SF0">
    <property type="entry name" value="CASEIN KINASE II SUBUNIT ALPHA"/>
    <property type="match status" value="1"/>
</dbReference>
<evidence type="ECO:0000256" key="4">
    <source>
        <dbReference type="ARBA" id="ARBA00013948"/>
    </source>
</evidence>
<proteinExistence type="predicted"/>
<evidence type="ECO:0000256" key="8">
    <source>
        <dbReference type="ARBA" id="ARBA00022741"/>
    </source>
</evidence>
<dbReference type="GO" id="GO:0051726">
    <property type="term" value="P:regulation of cell cycle"/>
    <property type="evidence" value="ECO:0007669"/>
    <property type="project" value="TreeGrafter"/>
</dbReference>
<dbReference type="InterPro" id="IPR008266">
    <property type="entry name" value="Tyr_kinase_AS"/>
</dbReference>
<dbReference type="EC" id="2.7.11.1" evidence="3"/>
<dbReference type="GO" id="GO:0006356">
    <property type="term" value="P:regulation of transcription by RNA polymerase I"/>
    <property type="evidence" value="ECO:0007669"/>
    <property type="project" value="TreeGrafter"/>
</dbReference>
<comment type="subunit">
    <text evidence="2">Component of the EKC/KEOPS complex composed of at least BUD32, CGI121, GON7, KAE1 and PCC1; the whole complex dimerizes.</text>
</comment>
<dbReference type="PROSITE" id="PS50011">
    <property type="entry name" value="PROTEIN_KINASE_DOM"/>
    <property type="match status" value="1"/>
</dbReference>
<dbReference type="SUPFAM" id="SSF56112">
    <property type="entry name" value="Protein kinase-like (PK-like)"/>
    <property type="match status" value="1"/>
</dbReference>
<protein>
    <recommendedName>
        <fullName evidence="5">EKC/KEOPS complex subunit BUD32</fullName>
        <ecNumber evidence="3">2.7.11.1</ecNumber>
    </recommendedName>
    <alternativeName>
        <fullName evidence="11 12">Atypical Serine/threonine protein kinase BUD32</fullName>
    </alternativeName>
    <alternativeName>
        <fullName evidence="4">EKC/KEOPS complex subunit bud32</fullName>
    </alternativeName>
</protein>
<dbReference type="PROSITE" id="PS00109">
    <property type="entry name" value="PROTEIN_KINASE_TYR"/>
    <property type="match status" value="1"/>
</dbReference>
<evidence type="ECO:0000256" key="10">
    <source>
        <dbReference type="ARBA" id="ARBA00022840"/>
    </source>
</evidence>
<organism evidence="16 17">
    <name type="scientific">Fusarium sarcochroum</name>
    <dbReference type="NCBI Taxonomy" id="1208366"/>
    <lineage>
        <taxon>Eukaryota</taxon>
        <taxon>Fungi</taxon>
        <taxon>Dikarya</taxon>
        <taxon>Ascomycota</taxon>
        <taxon>Pezizomycotina</taxon>
        <taxon>Sordariomycetes</taxon>
        <taxon>Hypocreomycetidae</taxon>
        <taxon>Hypocreales</taxon>
        <taxon>Nectriaceae</taxon>
        <taxon>Fusarium</taxon>
        <taxon>Fusarium lateritium species complex</taxon>
    </lineage>
</organism>
<reference evidence="16" key="1">
    <citation type="journal article" date="2020" name="BMC Genomics">
        <title>Correction to: Identification and distribution of gene clusters required for synthesis of sphingolipid metabolism inhibitors in diverse species of the filamentous fungus Fusarium.</title>
        <authorList>
            <person name="Kim H.S."/>
            <person name="Lohmar J.M."/>
            <person name="Busman M."/>
            <person name="Brown D.W."/>
            <person name="Naumann T.A."/>
            <person name="Divon H.H."/>
            <person name="Lysoe E."/>
            <person name="Uhlig S."/>
            <person name="Proctor R.H."/>
        </authorList>
    </citation>
    <scope>NUCLEOTIDE SEQUENCE</scope>
    <source>
        <strain evidence="16">NRRL 20472</strain>
    </source>
</reference>
<comment type="caution">
    <text evidence="16">The sequence shown here is derived from an EMBL/GenBank/DDBJ whole genome shotgun (WGS) entry which is preliminary data.</text>
</comment>
<dbReference type="EMBL" id="JABEXW010000190">
    <property type="protein sequence ID" value="KAF4968669.1"/>
    <property type="molecule type" value="Genomic_DNA"/>
</dbReference>
<dbReference type="CDD" id="cd14132">
    <property type="entry name" value="STKc_CK2_alpha"/>
    <property type="match status" value="1"/>
</dbReference>
<dbReference type="GO" id="GO:0005524">
    <property type="term" value="F:ATP binding"/>
    <property type="evidence" value="ECO:0007669"/>
    <property type="project" value="UniProtKB-KW"/>
</dbReference>
<dbReference type="InterPro" id="IPR011009">
    <property type="entry name" value="Kinase-like_dom_sf"/>
</dbReference>
<comment type="function">
    <text evidence="1">Component of the EKC/KEOPS complex that is required for the formation of a threonylcarbamoyl group on adenosine at position 37 (t(6)A37) in tRNAs that read codons beginning with adenine. The complex is probably involved in the transfer of the threonylcarbamoyl moiety of threonylcarbamoyl-AMP (TC-AMP) to the N6 group of A37. BUD32 has ATPase activity in the context of the EKC/KEOPS complex and likely plays a supporting role to the catalytic subunit KAE1. The EKC/KEOPS complex also promotes both telomere uncapping and telomere elongation. The complex is required for efficient recruitment of transcriptional coactivators.</text>
</comment>
<dbReference type="PANTHER" id="PTHR24054">
    <property type="entry name" value="CASEIN KINASE II SUBUNIT ALPHA"/>
    <property type="match status" value="1"/>
</dbReference>
<evidence type="ECO:0000256" key="7">
    <source>
        <dbReference type="ARBA" id="ARBA00022679"/>
    </source>
</evidence>
<dbReference type="Proteomes" id="UP000622797">
    <property type="component" value="Unassembled WGS sequence"/>
</dbReference>
<dbReference type="Gene3D" id="1.10.510.10">
    <property type="entry name" value="Transferase(Phosphotransferase) domain 1"/>
    <property type="match status" value="1"/>
</dbReference>
<keyword evidence="6" id="KW-0723">Serine/threonine-protein kinase</keyword>
<reference evidence="16" key="2">
    <citation type="submission" date="2020-05" db="EMBL/GenBank/DDBJ databases">
        <authorList>
            <person name="Kim H.-S."/>
            <person name="Proctor R.H."/>
            <person name="Brown D.W."/>
        </authorList>
    </citation>
    <scope>NUCLEOTIDE SEQUENCE</scope>
    <source>
        <strain evidence="16">NRRL 20472</strain>
    </source>
</reference>
<evidence type="ECO:0000256" key="2">
    <source>
        <dbReference type="ARBA" id="ARBA00011534"/>
    </source>
</evidence>
<dbReference type="GO" id="GO:0004674">
    <property type="term" value="F:protein serine/threonine kinase activity"/>
    <property type="evidence" value="ECO:0007669"/>
    <property type="project" value="UniProtKB-KW"/>
</dbReference>
<keyword evidence="8" id="KW-0547">Nucleotide-binding</keyword>
<keyword evidence="10" id="KW-0067">ATP-binding</keyword>
<comment type="catalytic activity">
    <reaction evidence="14">
        <text>L-seryl-[protein] + ATP = O-phospho-L-seryl-[protein] + ADP + H(+)</text>
        <dbReference type="Rhea" id="RHEA:17989"/>
        <dbReference type="Rhea" id="RHEA-COMP:9863"/>
        <dbReference type="Rhea" id="RHEA-COMP:11604"/>
        <dbReference type="ChEBI" id="CHEBI:15378"/>
        <dbReference type="ChEBI" id="CHEBI:29999"/>
        <dbReference type="ChEBI" id="CHEBI:30616"/>
        <dbReference type="ChEBI" id="CHEBI:83421"/>
        <dbReference type="ChEBI" id="CHEBI:456216"/>
        <dbReference type="EC" id="2.7.11.1"/>
    </reaction>
</comment>
<dbReference type="SMART" id="SM00220">
    <property type="entry name" value="S_TKc"/>
    <property type="match status" value="1"/>
</dbReference>
<name>A0A8H4U2U6_9HYPO</name>
<evidence type="ECO:0000256" key="6">
    <source>
        <dbReference type="ARBA" id="ARBA00022527"/>
    </source>
</evidence>
<dbReference type="GO" id="GO:0005634">
    <property type="term" value="C:nucleus"/>
    <property type="evidence" value="ECO:0007669"/>
    <property type="project" value="TreeGrafter"/>
</dbReference>
<dbReference type="InterPro" id="IPR045216">
    <property type="entry name" value="CK2_alpha"/>
</dbReference>
<feature type="domain" description="Protein kinase" evidence="15">
    <location>
        <begin position="1"/>
        <end position="256"/>
    </location>
</feature>
<keyword evidence="17" id="KW-1185">Reference proteome</keyword>
<dbReference type="Gene3D" id="3.30.200.20">
    <property type="entry name" value="Phosphorylase Kinase, domain 1"/>
    <property type="match status" value="1"/>
</dbReference>
<evidence type="ECO:0000256" key="3">
    <source>
        <dbReference type="ARBA" id="ARBA00012513"/>
    </source>
</evidence>
<dbReference type="FunFam" id="1.10.510.10:FF:000059">
    <property type="entry name" value="Casein kinase II subunit alpha"/>
    <property type="match status" value="1"/>
</dbReference>
<evidence type="ECO:0000256" key="13">
    <source>
        <dbReference type="ARBA" id="ARBA00047899"/>
    </source>
</evidence>
<evidence type="ECO:0000256" key="9">
    <source>
        <dbReference type="ARBA" id="ARBA00022777"/>
    </source>
</evidence>
<dbReference type="GO" id="GO:0006359">
    <property type="term" value="P:regulation of transcription by RNA polymerase III"/>
    <property type="evidence" value="ECO:0007669"/>
    <property type="project" value="TreeGrafter"/>
</dbReference>
<comment type="catalytic activity">
    <reaction evidence="13">
        <text>L-threonyl-[protein] + ATP = O-phospho-L-threonyl-[protein] + ADP + H(+)</text>
        <dbReference type="Rhea" id="RHEA:46608"/>
        <dbReference type="Rhea" id="RHEA-COMP:11060"/>
        <dbReference type="Rhea" id="RHEA-COMP:11605"/>
        <dbReference type="ChEBI" id="CHEBI:15378"/>
        <dbReference type="ChEBI" id="CHEBI:30013"/>
        <dbReference type="ChEBI" id="CHEBI:30616"/>
        <dbReference type="ChEBI" id="CHEBI:61977"/>
        <dbReference type="ChEBI" id="CHEBI:456216"/>
        <dbReference type="EC" id="2.7.11.1"/>
    </reaction>
</comment>